<proteinExistence type="predicted"/>
<dbReference type="EMBL" id="PSQE01000005">
    <property type="protein sequence ID" value="RHN56387.1"/>
    <property type="molecule type" value="Genomic_DNA"/>
</dbReference>
<comment type="caution">
    <text evidence="2">The sequence shown here is derived from an EMBL/GenBank/DDBJ whole genome shotgun (WGS) entry which is preliminary data.</text>
</comment>
<organism evidence="2 3">
    <name type="scientific">Medicago truncatula</name>
    <name type="common">Barrel medic</name>
    <name type="synonym">Medicago tribuloides</name>
    <dbReference type="NCBI Taxonomy" id="3880"/>
    <lineage>
        <taxon>Eukaryota</taxon>
        <taxon>Viridiplantae</taxon>
        <taxon>Streptophyta</taxon>
        <taxon>Embryophyta</taxon>
        <taxon>Tracheophyta</taxon>
        <taxon>Spermatophyta</taxon>
        <taxon>Magnoliopsida</taxon>
        <taxon>eudicotyledons</taxon>
        <taxon>Gunneridae</taxon>
        <taxon>Pentapetalae</taxon>
        <taxon>rosids</taxon>
        <taxon>fabids</taxon>
        <taxon>Fabales</taxon>
        <taxon>Fabaceae</taxon>
        <taxon>Papilionoideae</taxon>
        <taxon>50 kb inversion clade</taxon>
        <taxon>NPAAA clade</taxon>
        <taxon>Hologalegina</taxon>
        <taxon>IRL clade</taxon>
        <taxon>Trifolieae</taxon>
        <taxon>Medicago</taxon>
    </lineage>
</organism>
<evidence type="ECO:0000256" key="1">
    <source>
        <dbReference type="SAM" id="MobiDB-lite"/>
    </source>
</evidence>
<dbReference type="Proteomes" id="UP000265566">
    <property type="component" value="Chromosome 5"/>
</dbReference>
<feature type="region of interest" description="Disordered" evidence="1">
    <location>
        <begin position="67"/>
        <end position="90"/>
    </location>
</feature>
<evidence type="ECO:0000313" key="3">
    <source>
        <dbReference type="Proteomes" id="UP000265566"/>
    </source>
</evidence>
<dbReference type="AlphaFoldDB" id="A0A396I0F9"/>
<sequence>MTISDEILNPNVAHDLEILQQHLSKGNDSRNTVPRVYTDEEDREAAIIYLKNRSAATEEPFTEVVSKATKKKKQKGFQVHNTRSKGRLLD</sequence>
<reference evidence="3" key="1">
    <citation type="journal article" date="2018" name="Nat. Plants">
        <title>Whole-genome landscape of Medicago truncatula symbiotic genes.</title>
        <authorList>
            <person name="Pecrix Y."/>
            <person name="Staton S.E."/>
            <person name="Sallet E."/>
            <person name="Lelandais-Briere C."/>
            <person name="Moreau S."/>
            <person name="Carrere S."/>
            <person name="Blein T."/>
            <person name="Jardinaud M.F."/>
            <person name="Latrasse D."/>
            <person name="Zouine M."/>
            <person name="Zahm M."/>
            <person name="Kreplak J."/>
            <person name="Mayjonade B."/>
            <person name="Satge C."/>
            <person name="Perez M."/>
            <person name="Cauet S."/>
            <person name="Marande W."/>
            <person name="Chantry-Darmon C."/>
            <person name="Lopez-Roques C."/>
            <person name="Bouchez O."/>
            <person name="Berard A."/>
            <person name="Debelle F."/>
            <person name="Munos S."/>
            <person name="Bendahmane A."/>
            <person name="Berges H."/>
            <person name="Niebel A."/>
            <person name="Buitink J."/>
            <person name="Frugier F."/>
            <person name="Benhamed M."/>
            <person name="Crespi M."/>
            <person name="Gouzy J."/>
            <person name="Gamas P."/>
        </authorList>
    </citation>
    <scope>NUCLEOTIDE SEQUENCE [LARGE SCALE GENOMIC DNA]</scope>
    <source>
        <strain evidence="3">cv. Jemalong A17</strain>
    </source>
</reference>
<protein>
    <submittedName>
        <fullName evidence="2">Uncharacterized protein</fullName>
    </submittedName>
</protein>
<evidence type="ECO:0000313" key="2">
    <source>
        <dbReference type="EMBL" id="RHN56387.1"/>
    </source>
</evidence>
<dbReference type="Gramene" id="rna31779">
    <property type="protein sequence ID" value="RHN56387.1"/>
    <property type="gene ID" value="gene31779"/>
</dbReference>
<accession>A0A396I0F9</accession>
<gene>
    <name evidence="2" type="ORF">MtrunA17_Chr5g0428951</name>
</gene>
<name>A0A396I0F9_MEDTR</name>